<dbReference type="AlphaFoldDB" id="A0A0J8S630"/>
<feature type="compositionally biased region" description="Basic residues" evidence="1">
    <location>
        <begin position="296"/>
        <end position="305"/>
    </location>
</feature>
<dbReference type="Pfam" id="PF09994">
    <property type="entry name" value="T6SS_Tle1-like_cat"/>
    <property type="match status" value="1"/>
</dbReference>
<dbReference type="OrthoDB" id="3162439at2759"/>
<dbReference type="STRING" id="396776.A0A0J8S630"/>
<feature type="compositionally biased region" description="Basic and acidic residues" evidence="1">
    <location>
        <begin position="272"/>
        <end position="295"/>
    </location>
</feature>
<evidence type="ECO:0000256" key="1">
    <source>
        <dbReference type="SAM" id="MobiDB-lite"/>
    </source>
</evidence>
<accession>A0A0J8S630</accession>
<dbReference type="PANTHER" id="PTHR33840:SF2">
    <property type="entry name" value="TLE1 PHOSPHOLIPASE DOMAIN-CONTAINING PROTEIN"/>
    <property type="match status" value="1"/>
</dbReference>
<feature type="domain" description="T6SS Phospholipase effector Tle1-like catalytic" evidence="2">
    <location>
        <begin position="14"/>
        <end position="430"/>
    </location>
</feature>
<dbReference type="eggNOG" id="ENOG502QPR9">
    <property type="taxonomic scope" value="Eukaryota"/>
</dbReference>
<organism evidence="3 4">
    <name type="scientific">Coccidioides immitis H538.4</name>
    <dbReference type="NCBI Taxonomy" id="396776"/>
    <lineage>
        <taxon>Eukaryota</taxon>
        <taxon>Fungi</taxon>
        <taxon>Dikarya</taxon>
        <taxon>Ascomycota</taxon>
        <taxon>Pezizomycotina</taxon>
        <taxon>Eurotiomycetes</taxon>
        <taxon>Eurotiomycetidae</taxon>
        <taxon>Onygenales</taxon>
        <taxon>Onygenaceae</taxon>
        <taxon>Coccidioides</taxon>
    </lineage>
</organism>
<evidence type="ECO:0000313" key="4">
    <source>
        <dbReference type="Proteomes" id="UP000054563"/>
    </source>
</evidence>
<dbReference type="PANTHER" id="PTHR33840">
    <property type="match status" value="1"/>
</dbReference>
<proteinExistence type="predicted"/>
<dbReference type="InterPro" id="IPR018712">
    <property type="entry name" value="Tle1-like_cat"/>
</dbReference>
<feature type="region of interest" description="Disordered" evidence="1">
    <location>
        <begin position="269"/>
        <end position="357"/>
    </location>
</feature>
<feature type="compositionally biased region" description="Basic and acidic residues" evidence="1">
    <location>
        <begin position="331"/>
        <end position="340"/>
    </location>
</feature>
<protein>
    <recommendedName>
        <fullName evidence="2">T6SS Phospholipase effector Tle1-like catalytic domain-containing protein</fullName>
    </recommendedName>
</protein>
<dbReference type="Proteomes" id="UP000054563">
    <property type="component" value="Unassembled WGS sequence"/>
</dbReference>
<name>A0A0J8S630_COCIT</name>
<evidence type="ECO:0000259" key="2">
    <source>
        <dbReference type="Pfam" id="PF09994"/>
    </source>
</evidence>
<gene>
    <name evidence="3" type="ORF">CIHG_09615</name>
</gene>
<sequence>MSQVSDYGSYMPPKTFVLCFDGTGNKFSGTEADSNVLKIFRMLDRNQGRHFHYYQPGIGTYVSTASLSNTGLLSRIKGSYMKAKDSAVGSSFAEHVVGGYRFLMRYYSPGDDIYFFGFSRGAYTARFLAEMLDFVGLLTAGNEELVHFAWKTFSKWQQRSGDSEEDKLEKMKLFRYMKAFRETFSRPIKQIRFLGLFDTVNSVPSFESAWMQRNKFPYTARSSAKVIRHAVGIDERRAKFRQDLISECRHCTVKQYSAARRYSRWRARLRGKSAESRKDTGRRTDTCAKEIDDKGHKHSNGHRNGHSNGHSNGHENSHGNRQRQFSPSRADSYEVEDRYRPPTSQGAGRDPLHLSAHQPCDLDSEIASVRSGNSQMSLSRGHNIDTDDGAQDIQEVWFPGGHADIGGGWELRPQERWPLSHAPLVWMVQEAQKAGLQFDERKLRQFKCNNPYPGGKQSVRLEMPSVVITDEHGASPADPDLECHPSDSNDNSNHALDIVGSMVDEEFHTALHSSSTQGHLHDCLEFGSGLSAISVIIWKIMEYLPFRRMDLQADGSWKPIRWPLPCGEVRDIPADAHIHVSAIRRMRADKNYRPGNLILGGGGRGVRRAPEHLGIGEWVVAANEGDVVRETYMRKARGGCCPTSVSFSVAGYLATVVGSHVRLSQLLRIGNPFDKQAMKDYLYTSPERMVLILYARGITRIHST</sequence>
<reference evidence="4" key="1">
    <citation type="journal article" date="2010" name="Genome Res.">
        <title>Population genomic sequencing of Coccidioides fungi reveals recent hybridization and transposon control.</title>
        <authorList>
            <person name="Neafsey D.E."/>
            <person name="Barker B.M."/>
            <person name="Sharpton T.J."/>
            <person name="Stajich J.E."/>
            <person name="Park D.J."/>
            <person name="Whiston E."/>
            <person name="Hung C.-Y."/>
            <person name="McMahan C."/>
            <person name="White J."/>
            <person name="Sykes S."/>
            <person name="Heiman D."/>
            <person name="Young S."/>
            <person name="Zeng Q."/>
            <person name="Abouelleil A."/>
            <person name="Aftuck L."/>
            <person name="Bessette D."/>
            <person name="Brown A."/>
            <person name="FitzGerald M."/>
            <person name="Lui A."/>
            <person name="Macdonald J.P."/>
            <person name="Priest M."/>
            <person name="Orbach M.J."/>
            <person name="Galgiani J.N."/>
            <person name="Kirkland T.N."/>
            <person name="Cole G.T."/>
            <person name="Birren B.W."/>
            <person name="Henn M.R."/>
            <person name="Taylor J.W."/>
            <person name="Rounsley S.D."/>
        </authorList>
    </citation>
    <scope>NUCLEOTIDE SEQUENCE [LARGE SCALE GENOMIC DNA]</scope>
    <source>
        <strain evidence="4">H538.4</strain>
    </source>
</reference>
<dbReference type="VEuPathDB" id="FungiDB:CIHG_09615"/>
<evidence type="ECO:0000313" key="3">
    <source>
        <dbReference type="EMBL" id="KMU91809.1"/>
    </source>
</evidence>
<dbReference type="EMBL" id="DS017044">
    <property type="protein sequence ID" value="KMU91809.1"/>
    <property type="molecule type" value="Genomic_DNA"/>
</dbReference>